<evidence type="ECO:0008006" key="3">
    <source>
        <dbReference type="Google" id="ProtNLM"/>
    </source>
</evidence>
<protein>
    <recommendedName>
        <fullName evidence="3">Zinc finger PHD-type domain-containing protein</fullName>
    </recommendedName>
</protein>
<dbReference type="EMBL" id="CALOZG010000042">
    <property type="protein sequence ID" value="CAH4035052.1"/>
    <property type="molecule type" value="Genomic_DNA"/>
</dbReference>
<organism evidence="1 2">
    <name type="scientific">Pieris brassicae</name>
    <name type="common">White butterfly</name>
    <name type="synonym">Large white butterfly</name>
    <dbReference type="NCBI Taxonomy" id="7116"/>
    <lineage>
        <taxon>Eukaryota</taxon>
        <taxon>Metazoa</taxon>
        <taxon>Ecdysozoa</taxon>
        <taxon>Arthropoda</taxon>
        <taxon>Hexapoda</taxon>
        <taxon>Insecta</taxon>
        <taxon>Pterygota</taxon>
        <taxon>Neoptera</taxon>
        <taxon>Endopterygota</taxon>
        <taxon>Lepidoptera</taxon>
        <taxon>Glossata</taxon>
        <taxon>Ditrysia</taxon>
        <taxon>Papilionoidea</taxon>
        <taxon>Pieridae</taxon>
        <taxon>Pierinae</taxon>
        <taxon>Pieris</taxon>
    </lineage>
</organism>
<dbReference type="Proteomes" id="UP001152562">
    <property type="component" value="Unassembled WGS sequence"/>
</dbReference>
<keyword evidence="2" id="KW-1185">Reference proteome</keyword>
<reference evidence="1" key="1">
    <citation type="submission" date="2022-05" db="EMBL/GenBank/DDBJ databases">
        <authorList>
            <person name="Okamura Y."/>
        </authorList>
    </citation>
    <scope>NUCLEOTIDE SEQUENCE</scope>
</reference>
<name>A0A9P0TTT1_PIEBR</name>
<evidence type="ECO:0000313" key="1">
    <source>
        <dbReference type="EMBL" id="CAH4035052.1"/>
    </source>
</evidence>
<accession>A0A9P0TTT1</accession>
<dbReference type="InterPro" id="IPR011011">
    <property type="entry name" value="Znf_FYVE_PHD"/>
</dbReference>
<proteinExistence type="predicted"/>
<comment type="caution">
    <text evidence="1">The sequence shown here is derived from an EMBL/GenBank/DDBJ whole genome shotgun (WGS) entry which is preliminary data.</text>
</comment>
<gene>
    <name evidence="1" type="ORF">PIBRA_LOCUS11160</name>
</gene>
<evidence type="ECO:0000313" key="2">
    <source>
        <dbReference type="Proteomes" id="UP001152562"/>
    </source>
</evidence>
<dbReference type="AlphaFoldDB" id="A0A9P0TTT1"/>
<dbReference type="Gene3D" id="3.30.70.1820">
    <property type="entry name" value="L1 transposable element, RRM domain"/>
    <property type="match status" value="1"/>
</dbReference>
<sequence length="242" mass="27632">MSLSLCFGHYHYQCLGTTTENFHKESKQAKANWKCPNCKSIEKKGDSTPVRQENPSTVVCSPSTLSGVSDSYMDELKLYIEAKLQETTATILAEVKQQIILENKSIHEDFEQLKVKLNYLSSQFEGINKKVSENTKVIETLQAENRALWSHLNALDQRSRSCNIEIQCVPEFKPENLLTTIKQLGKVTSREIKDTEIVDVHRVQKLDQQSSRPRSIAVKLISPRVRDELLASVRRFNQANPR</sequence>
<dbReference type="SUPFAM" id="SSF57903">
    <property type="entry name" value="FYVE/PHD zinc finger"/>
    <property type="match status" value="1"/>
</dbReference>